<keyword evidence="7 11" id="KW-0472">Membrane</keyword>
<evidence type="ECO:0000256" key="3">
    <source>
        <dbReference type="ARBA" id="ARBA00022475"/>
    </source>
</evidence>
<proteinExistence type="predicted"/>
<dbReference type="Proteomes" id="UP001321498">
    <property type="component" value="Chromosome"/>
</dbReference>
<evidence type="ECO:0000256" key="10">
    <source>
        <dbReference type="ARBA" id="ARBA00030803"/>
    </source>
</evidence>
<evidence type="ECO:0000256" key="4">
    <source>
        <dbReference type="ARBA" id="ARBA00022692"/>
    </source>
</evidence>
<keyword evidence="6" id="KW-0805">Transcription regulation</keyword>
<dbReference type="InterPro" id="IPR018764">
    <property type="entry name" value="RskA_C"/>
</dbReference>
<dbReference type="PANTHER" id="PTHR37461">
    <property type="entry name" value="ANTI-SIGMA-K FACTOR RSKA"/>
    <property type="match status" value="1"/>
</dbReference>
<evidence type="ECO:0000313" key="13">
    <source>
        <dbReference type="EMBL" id="BDZ44902.1"/>
    </source>
</evidence>
<evidence type="ECO:0000259" key="12">
    <source>
        <dbReference type="Pfam" id="PF10099"/>
    </source>
</evidence>
<dbReference type="InterPro" id="IPR051474">
    <property type="entry name" value="Anti-sigma-K/W_factor"/>
</dbReference>
<feature type="domain" description="Anti-sigma K factor RskA C-terminal" evidence="12">
    <location>
        <begin position="114"/>
        <end position="248"/>
    </location>
</feature>
<evidence type="ECO:0000256" key="8">
    <source>
        <dbReference type="ARBA" id="ARBA00023163"/>
    </source>
</evidence>
<name>A0ABM8G9P3_9MICO</name>
<dbReference type="Pfam" id="PF10099">
    <property type="entry name" value="RskA_C"/>
    <property type="match status" value="1"/>
</dbReference>
<keyword evidence="8" id="KW-0804">Transcription</keyword>
<evidence type="ECO:0000256" key="5">
    <source>
        <dbReference type="ARBA" id="ARBA00022989"/>
    </source>
</evidence>
<accession>A0ABM8G9P3</accession>
<protein>
    <recommendedName>
        <fullName evidence="10">Regulator of SigK</fullName>
    </recommendedName>
    <alternativeName>
        <fullName evidence="9">Sigma-K anti-sigma factor RskA</fullName>
    </alternativeName>
</protein>
<evidence type="ECO:0000256" key="6">
    <source>
        <dbReference type="ARBA" id="ARBA00023015"/>
    </source>
</evidence>
<dbReference type="PANTHER" id="PTHR37461:SF1">
    <property type="entry name" value="ANTI-SIGMA-K FACTOR RSKA"/>
    <property type="match status" value="1"/>
</dbReference>
<evidence type="ECO:0000256" key="9">
    <source>
        <dbReference type="ARBA" id="ARBA00029829"/>
    </source>
</evidence>
<keyword evidence="5 11" id="KW-1133">Transmembrane helix</keyword>
<reference evidence="14" key="1">
    <citation type="journal article" date="2019" name="Int. J. Syst. Evol. Microbiol.">
        <title>The Global Catalogue of Microorganisms (GCM) 10K type strain sequencing project: providing services to taxonomists for standard genome sequencing and annotation.</title>
        <authorList>
            <consortium name="The Broad Institute Genomics Platform"/>
            <consortium name="The Broad Institute Genome Sequencing Center for Infectious Disease"/>
            <person name="Wu L."/>
            <person name="Ma J."/>
        </authorList>
    </citation>
    <scope>NUCLEOTIDE SEQUENCE [LARGE SCALE GENOMIC DNA]</scope>
    <source>
        <strain evidence="14">NBRC 108725</strain>
    </source>
</reference>
<keyword evidence="14" id="KW-1185">Reference proteome</keyword>
<dbReference type="RefSeq" id="WP_286278314.1">
    <property type="nucleotide sequence ID" value="NZ_AP027731.1"/>
</dbReference>
<keyword evidence="4 11" id="KW-0812">Transmembrane</keyword>
<sequence length="260" mass="26740">MSGRGETALLSGAYVLNAVSDQERAAFAELLRGSEQLRSEVTELADTAVALGLAVPAAAPPARLRAELLAAVASTPQLPPHESLVLSDETPPATGRREASAALRWARRPASLLAVAAAAVLLLLVGGLLGRSLLELRPSEQQAAAFAELNAAPDVESVPTTLPGGGAARLIVSESLGRSALVWTGDLPRVEAGRAYELWYMGKTTHPAGLLDADTADRRFRVLDGTLHDGDLVGMTIEAAGGAPQPTGDAVLVIDPAVAG</sequence>
<keyword evidence="3" id="KW-1003">Cell membrane</keyword>
<evidence type="ECO:0000256" key="1">
    <source>
        <dbReference type="ARBA" id="ARBA00004167"/>
    </source>
</evidence>
<dbReference type="EMBL" id="AP027731">
    <property type="protein sequence ID" value="BDZ44902.1"/>
    <property type="molecule type" value="Genomic_DNA"/>
</dbReference>
<dbReference type="InterPro" id="IPR041916">
    <property type="entry name" value="Anti_sigma_zinc_sf"/>
</dbReference>
<evidence type="ECO:0000256" key="2">
    <source>
        <dbReference type="ARBA" id="ARBA00004236"/>
    </source>
</evidence>
<dbReference type="Gene3D" id="1.10.10.1320">
    <property type="entry name" value="Anti-sigma factor, zinc-finger domain"/>
    <property type="match status" value="1"/>
</dbReference>
<feature type="transmembrane region" description="Helical" evidence="11">
    <location>
        <begin position="112"/>
        <end position="134"/>
    </location>
</feature>
<gene>
    <name evidence="13" type="ORF">GCM10025866_08110</name>
</gene>
<evidence type="ECO:0000256" key="7">
    <source>
        <dbReference type="ARBA" id="ARBA00023136"/>
    </source>
</evidence>
<organism evidence="13 14">
    <name type="scientific">Naasia aerilata</name>
    <dbReference type="NCBI Taxonomy" id="1162966"/>
    <lineage>
        <taxon>Bacteria</taxon>
        <taxon>Bacillati</taxon>
        <taxon>Actinomycetota</taxon>
        <taxon>Actinomycetes</taxon>
        <taxon>Micrococcales</taxon>
        <taxon>Microbacteriaceae</taxon>
        <taxon>Naasia</taxon>
    </lineage>
</organism>
<evidence type="ECO:0000256" key="11">
    <source>
        <dbReference type="SAM" id="Phobius"/>
    </source>
</evidence>
<evidence type="ECO:0000313" key="14">
    <source>
        <dbReference type="Proteomes" id="UP001321498"/>
    </source>
</evidence>
<comment type="subcellular location">
    <subcellularLocation>
        <location evidence="2">Cell membrane</location>
    </subcellularLocation>
    <subcellularLocation>
        <location evidence="1">Membrane</location>
        <topology evidence="1">Single-pass membrane protein</topology>
    </subcellularLocation>
</comment>